<name>A0A7W8HVP4_9CAUL</name>
<keyword evidence="1" id="KW-0732">Signal</keyword>
<sequence length="305" mass="32780">MVRWLGLIFVLVLAGAGPAGAQTPPAEPDDQEPPVSTVEDVIVSGRPLEERARIFVEEVAQPVRSRGLARWDGPACFGVVNFSGDAARPIADQLVVRADELGLPVGELDCEPNVFIIGAVDAPAVARAWVARSPGAFQPNVSGTRGGAGALRTFVSSDAAVRWWHISIPMHFDIFSGATQPAVRLPGRPPPGLRVYARSQHGSRIRDDLSKVMVLVDIDRLGEVTIPQLCDYLLMVAYAQVDPEGDTAAYETVLNLFDDPSVAGLTEWDRSYLAALYEADPVRRVGVGTQEDRLVAQLGRVAAPE</sequence>
<proteinExistence type="predicted"/>
<gene>
    <name evidence="2" type="ORF">HNQ67_000156</name>
</gene>
<evidence type="ECO:0000313" key="2">
    <source>
        <dbReference type="EMBL" id="MBB5290660.1"/>
    </source>
</evidence>
<accession>A0A7W8HVP4</accession>
<evidence type="ECO:0008006" key="4">
    <source>
        <dbReference type="Google" id="ProtNLM"/>
    </source>
</evidence>
<dbReference type="RefSeq" id="WP_183251430.1">
    <property type="nucleotide sequence ID" value="NZ_BAAAFF010000003.1"/>
</dbReference>
<reference evidence="2 3" key="1">
    <citation type="submission" date="2020-08" db="EMBL/GenBank/DDBJ databases">
        <title>Genomic Encyclopedia of Type Strains, Phase IV (KMG-IV): sequencing the most valuable type-strain genomes for metagenomic binning, comparative biology and taxonomic classification.</title>
        <authorList>
            <person name="Goeker M."/>
        </authorList>
    </citation>
    <scope>NUCLEOTIDE SEQUENCE [LARGE SCALE GENOMIC DNA]</scope>
    <source>
        <strain evidence="2 3">DSM 25335</strain>
    </source>
</reference>
<dbReference type="Proteomes" id="UP000566663">
    <property type="component" value="Unassembled WGS sequence"/>
</dbReference>
<dbReference type="EMBL" id="JACHFZ010000001">
    <property type="protein sequence ID" value="MBB5290660.1"/>
    <property type="molecule type" value="Genomic_DNA"/>
</dbReference>
<evidence type="ECO:0000313" key="3">
    <source>
        <dbReference type="Proteomes" id="UP000566663"/>
    </source>
</evidence>
<dbReference type="AlphaFoldDB" id="A0A7W8HVP4"/>
<comment type="caution">
    <text evidence="2">The sequence shown here is derived from an EMBL/GenBank/DDBJ whole genome shotgun (WGS) entry which is preliminary data.</text>
</comment>
<protein>
    <recommendedName>
        <fullName evidence="4">DUF2927 domain-containing protein</fullName>
    </recommendedName>
</protein>
<feature type="chain" id="PRO_5030577621" description="DUF2927 domain-containing protein" evidence="1">
    <location>
        <begin position="22"/>
        <end position="305"/>
    </location>
</feature>
<organism evidence="2 3">
    <name type="scientific">Brevundimonas basaltis</name>
    <dbReference type="NCBI Taxonomy" id="472166"/>
    <lineage>
        <taxon>Bacteria</taxon>
        <taxon>Pseudomonadati</taxon>
        <taxon>Pseudomonadota</taxon>
        <taxon>Alphaproteobacteria</taxon>
        <taxon>Caulobacterales</taxon>
        <taxon>Caulobacteraceae</taxon>
        <taxon>Brevundimonas</taxon>
    </lineage>
</organism>
<feature type="signal peptide" evidence="1">
    <location>
        <begin position="1"/>
        <end position="21"/>
    </location>
</feature>
<evidence type="ECO:0000256" key="1">
    <source>
        <dbReference type="SAM" id="SignalP"/>
    </source>
</evidence>
<keyword evidence="3" id="KW-1185">Reference proteome</keyword>